<dbReference type="RefSeq" id="XP_075083308.1">
    <property type="nucleotide sequence ID" value="XM_075227207.1"/>
</dbReference>
<reference evidence="2" key="2">
    <citation type="submission" date="2025-08" db="UniProtKB">
        <authorList>
            <consortium name="RefSeq"/>
        </authorList>
    </citation>
    <scope>IDENTIFICATION</scope>
    <source>
        <tissue evidence="2">Leaf</tissue>
    </source>
</reference>
<evidence type="ECO:0000313" key="1">
    <source>
        <dbReference type="Proteomes" id="UP000790787"/>
    </source>
</evidence>
<evidence type="ECO:0000313" key="2">
    <source>
        <dbReference type="RefSeq" id="XP_075083308.1"/>
    </source>
</evidence>
<gene>
    <name evidence="2" type="primary">LOC142167055</name>
</gene>
<sequence length="666" mass="74838">MSLFEFEILYTWAATFPQLLIETENYSEWSRSMKTSLLVKNKIGFIDGTFTREKYEGDAFHTYQWERCNAIVQSWIMSSVVQELRKSIVYSSNAHKVWAAFKDRFDKVHTRETCYKLVGYPPGFKFTNKKKGVYEGSTVVAHNVHVKEELQKVGTMNPLNTQTGNAGPTNAVPVAPVFTPEQYQHILMMLNKGKEPEAIEMANMAGTSNHMASSLELLSNPLPVSSYSTTSVHFPNRDSTNITHTGSCPISNSQTLHNDLFSGMVKGIGRLQGELYILNPFTADVIPASTCLSSSIKTHSTTLWLQRLGHAPSIVLQKIPTIKNHLSTSNNCDCPICPLAKQIRLPFSISTTKCTNIFDLVYMDVWGPYRVCTYNGFRYFLTLVDDDLRMTWTFLLRLKSDVFVVLNDFIQLVQNQFSTTIKTFRSDNGHEFFNDLCSSTYIINGLPSVILKGKSPYELFHGSTPTLSHMRTIGCLCYATKTNYCDKFSPKSSPAIFMGYSSTQKGYRLLDIEFGKFFVNRDVVFKEHIFPFKHPKSQFLSSTNSTLNSPSMSFPTLSTPDSFSKTFIDSPSAPEPLINPELTSLMDLASTSLNHSSPSSTPSHLPPNTTTSIPSPEPIPDPPRRSGRPLKLSIWLTDYAHPPLPSTSFAYPIQQFVSYSHLPAHF</sequence>
<reference evidence="1" key="1">
    <citation type="journal article" date="2014" name="Nat. Commun.">
        <title>The tobacco genome sequence and its comparison with those of tomato and potato.</title>
        <authorList>
            <person name="Sierro N."/>
            <person name="Battey J.N."/>
            <person name="Ouadi S."/>
            <person name="Bakaher N."/>
            <person name="Bovet L."/>
            <person name="Willig A."/>
            <person name="Goepfert S."/>
            <person name="Peitsch M.C."/>
            <person name="Ivanov N.V."/>
        </authorList>
    </citation>
    <scope>NUCLEOTIDE SEQUENCE [LARGE SCALE GENOMIC DNA]</scope>
</reference>
<name>A0AC58SEB3_TOBAC</name>
<protein>
    <submittedName>
        <fullName evidence="2">Uncharacterized protein LOC142167055</fullName>
    </submittedName>
</protein>
<keyword evidence="1" id="KW-1185">Reference proteome</keyword>
<accession>A0AC58SEB3</accession>
<organism evidence="1 2">
    <name type="scientific">Nicotiana tabacum</name>
    <name type="common">Common tobacco</name>
    <dbReference type="NCBI Taxonomy" id="4097"/>
    <lineage>
        <taxon>Eukaryota</taxon>
        <taxon>Viridiplantae</taxon>
        <taxon>Streptophyta</taxon>
        <taxon>Embryophyta</taxon>
        <taxon>Tracheophyta</taxon>
        <taxon>Spermatophyta</taxon>
        <taxon>Magnoliopsida</taxon>
        <taxon>eudicotyledons</taxon>
        <taxon>Gunneridae</taxon>
        <taxon>Pentapetalae</taxon>
        <taxon>asterids</taxon>
        <taxon>lamiids</taxon>
        <taxon>Solanales</taxon>
        <taxon>Solanaceae</taxon>
        <taxon>Nicotianoideae</taxon>
        <taxon>Nicotianeae</taxon>
        <taxon>Nicotiana</taxon>
    </lineage>
</organism>
<dbReference type="Proteomes" id="UP000790787">
    <property type="component" value="Chromosome 12"/>
</dbReference>
<proteinExistence type="predicted"/>